<dbReference type="Gene3D" id="3.40.50.10240">
    <property type="entry name" value="Thiamin pyrophosphokinase, catalytic domain"/>
    <property type="match status" value="1"/>
</dbReference>
<comment type="caution">
    <text evidence="7">The sequence shown here is derived from an EMBL/GenBank/DDBJ whole genome shotgun (WGS) entry which is preliminary data.</text>
</comment>
<organism evidence="7 8">
    <name type="scientific">Roseburia lenta</name>
    <dbReference type="NCBI Taxonomy" id="2763061"/>
    <lineage>
        <taxon>Bacteria</taxon>
        <taxon>Bacillati</taxon>
        <taxon>Bacillota</taxon>
        <taxon>Clostridia</taxon>
        <taxon>Lachnospirales</taxon>
        <taxon>Lachnospiraceae</taxon>
        <taxon>Roseburia</taxon>
    </lineage>
</organism>
<dbReference type="EMBL" id="JACOPG010000005">
    <property type="protein sequence ID" value="MBC5687265.1"/>
    <property type="molecule type" value="Genomic_DNA"/>
</dbReference>
<dbReference type="InterPro" id="IPR006282">
    <property type="entry name" value="Thi_PPkinase"/>
</dbReference>
<evidence type="ECO:0000256" key="5">
    <source>
        <dbReference type="NCBIfam" id="TIGR01378"/>
    </source>
</evidence>
<proteinExistence type="predicted"/>
<dbReference type="NCBIfam" id="TIGR01378">
    <property type="entry name" value="thi_PPkinase"/>
    <property type="match status" value="1"/>
</dbReference>
<gene>
    <name evidence="7" type="ORF">H8R94_11755</name>
</gene>
<dbReference type="InterPro" id="IPR036759">
    <property type="entry name" value="TPK_catalytic_sf"/>
</dbReference>
<evidence type="ECO:0000256" key="4">
    <source>
        <dbReference type="ARBA" id="ARBA00022840"/>
    </source>
</evidence>
<evidence type="ECO:0000256" key="1">
    <source>
        <dbReference type="ARBA" id="ARBA00022679"/>
    </source>
</evidence>
<evidence type="ECO:0000313" key="8">
    <source>
        <dbReference type="Proteomes" id="UP000643810"/>
    </source>
</evidence>
<keyword evidence="2" id="KW-0547">Nucleotide-binding</keyword>
<evidence type="ECO:0000259" key="6">
    <source>
        <dbReference type="SMART" id="SM00983"/>
    </source>
</evidence>
<dbReference type="CDD" id="cd07995">
    <property type="entry name" value="TPK"/>
    <property type="match status" value="1"/>
</dbReference>
<protein>
    <recommendedName>
        <fullName evidence="5">Thiamine diphosphokinase</fullName>
        <ecNumber evidence="5">2.7.6.2</ecNumber>
    </recommendedName>
</protein>
<keyword evidence="4" id="KW-0067">ATP-binding</keyword>
<dbReference type="PANTHER" id="PTHR41299">
    <property type="entry name" value="THIAMINE PYROPHOSPHOKINASE"/>
    <property type="match status" value="1"/>
</dbReference>
<keyword evidence="3" id="KW-0418">Kinase</keyword>
<dbReference type="RefSeq" id="WP_118281834.1">
    <property type="nucleotide sequence ID" value="NZ_JACOPG010000005.1"/>
</dbReference>
<sequence length="218" mass="24098">MKNEEVTLILAGGNLSLPFLENVIKEHAGATIIAADRGLEACMKLQIEPDYVIGDFDSLDEQVKDAFLADRRNVTKLNPIKDDTDSEAALHLAFEKTKGDIFLLGGTGTRLDHVLGNIAILGQGFVQDRHIFLLDEHNRIRLIQKECRIKKEEQYGKYVSVVSFCGVARGVSESGVFYPLDHVDLQPFTSLGISNEIVDEEAVITVEDGTLIVIESKD</sequence>
<dbReference type="Pfam" id="PF04263">
    <property type="entry name" value="TPK_catalytic"/>
    <property type="match status" value="1"/>
</dbReference>
<dbReference type="GO" id="GO:0004788">
    <property type="term" value="F:thiamine diphosphokinase activity"/>
    <property type="evidence" value="ECO:0007669"/>
    <property type="project" value="UniProtKB-EC"/>
</dbReference>
<feature type="domain" description="Thiamin pyrophosphokinase thiamin-binding" evidence="6">
    <location>
        <begin position="145"/>
        <end position="212"/>
    </location>
</feature>
<dbReference type="Proteomes" id="UP000643810">
    <property type="component" value="Unassembled WGS sequence"/>
</dbReference>
<dbReference type="InterPro" id="IPR007371">
    <property type="entry name" value="TPK_catalytic"/>
</dbReference>
<reference evidence="7 8" key="1">
    <citation type="submission" date="2020-08" db="EMBL/GenBank/DDBJ databases">
        <title>Genome public.</title>
        <authorList>
            <person name="Liu C."/>
            <person name="Sun Q."/>
        </authorList>
    </citation>
    <scope>NUCLEOTIDE SEQUENCE [LARGE SCALE GENOMIC DNA]</scope>
    <source>
        <strain evidence="7 8">NSJ-9</strain>
    </source>
</reference>
<dbReference type="SUPFAM" id="SSF63999">
    <property type="entry name" value="Thiamin pyrophosphokinase, catalytic domain"/>
    <property type="match status" value="1"/>
</dbReference>
<dbReference type="PANTHER" id="PTHR41299:SF1">
    <property type="entry name" value="THIAMINE PYROPHOSPHOKINASE"/>
    <property type="match status" value="1"/>
</dbReference>
<dbReference type="SMART" id="SM00983">
    <property type="entry name" value="TPK_B1_binding"/>
    <property type="match status" value="1"/>
</dbReference>
<evidence type="ECO:0000256" key="2">
    <source>
        <dbReference type="ARBA" id="ARBA00022741"/>
    </source>
</evidence>
<dbReference type="InterPro" id="IPR053149">
    <property type="entry name" value="TPK"/>
</dbReference>
<accession>A0ABR7GIY9</accession>
<dbReference type="Pfam" id="PF04265">
    <property type="entry name" value="TPK_B1_binding"/>
    <property type="match status" value="1"/>
</dbReference>
<keyword evidence="8" id="KW-1185">Reference proteome</keyword>
<evidence type="ECO:0000313" key="7">
    <source>
        <dbReference type="EMBL" id="MBC5687265.1"/>
    </source>
</evidence>
<dbReference type="EC" id="2.7.6.2" evidence="5"/>
<dbReference type="InterPro" id="IPR036371">
    <property type="entry name" value="TPK_B1-bd_sf"/>
</dbReference>
<evidence type="ECO:0000256" key="3">
    <source>
        <dbReference type="ARBA" id="ARBA00022777"/>
    </source>
</evidence>
<dbReference type="InterPro" id="IPR007373">
    <property type="entry name" value="Thiamin_PyroPKinase_B1-bd"/>
</dbReference>
<keyword evidence="1 7" id="KW-0808">Transferase</keyword>
<dbReference type="SUPFAM" id="SSF63862">
    <property type="entry name" value="Thiamin pyrophosphokinase, substrate-binding domain"/>
    <property type="match status" value="1"/>
</dbReference>
<name>A0ABR7GIY9_9FIRM</name>